<feature type="transmembrane region" description="Helical" evidence="6">
    <location>
        <begin position="334"/>
        <end position="350"/>
    </location>
</feature>
<feature type="transmembrane region" description="Helical" evidence="6">
    <location>
        <begin position="156"/>
        <end position="179"/>
    </location>
</feature>
<feature type="transmembrane region" description="Helical" evidence="6">
    <location>
        <begin position="131"/>
        <end position="150"/>
    </location>
</feature>
<gene>
    <name evidence="7" type="ORF">GCM10025868_42420</name>
</gene>
<dbReference type="PANTHER" id="PTHR32196">
    <property type="entry name" value="ABC TRANSPORTER PERMEASE PROTEIN YPHD-RELATED-RELATED"/>
    <property type="match status" value="1"/>
</dbReference>
<feature type="transmembrane region" description="Helical" evidence="6">
    <location>
        <begin position="222"/>
        <end position="244"/>
    </location>
</feature>
<feature type="transmembrane region" description="Helical" evidence="6">
    <location>
        <begin position="308"/>
        <end position="327"/>
    </location>
</feature>
<evidence type="ECO:0000256" key="4">
    <source>
        <dbReference type="ARBA" id="ARBA00022989"/>
    </source>
</evidence>
<keyword evidence="4 6" id="KW-1133">Transmembrane helix</keyword>
<name>A0ABQ6JL46_9ACTN</name>
<reference evidence="8" key="1">
    <citation type="journal article" date="2019" name="Int. J. Syst. Evol. Microbiol.">
        <title>The Global Catalogue of Microorganisms (GCM) 10K type strain sequencing project: providing services to taxonomists for standard genome sequencing and annotation.</title>
        <authorList>
            <consortium name="The Broad Institute Genomics Platform"/>
            <consortium name="The Broad Institute Genome Sequencing Center for Infectious Disease"/>
            <person name="Wu L."/>
            <person name="Ma J."/>
        </authorList>
    </citation>
    <scope>NUCLEOTIDE SEQUENCE [LARGE SCALE GENOMIC DNA]</scope>
    <source>
        <strain evidence="8">NBRC 108730</strain>
    </source>
</reference>
<comment type="caution">
    <text evidence="7">The sequence shown here is derived from an EMBL/GenBank/DDBJ whole genome shotgun (WGS) entry which is preliminary data.</text>
</comment>
<organism evidence="7 8">
    <name type="scientific">Angustibacter aerolatus</name>
    <dbReference type="NCBI Taxonomy" id="1162965"/>
    <lineage>
        <taxon>Bacteria</taxon>
        <taxon>Bacillati</taxon>
        <taxon>Actinomycetota</taxon>
        <taxon>Actinomycetes</taxon>
        <taxon>Kineosporiales</taxon>
        <taxon>Kineosporiaceae</taxon>
    </lineage>
</organism>
<dbReference type="PANTHER" id="PTHR32196:SF69">
    <property type="entry name" value="BRANCHED-CHAIN AMINO ACID TRANSPORT SYSTEM, PERMEASE PROTEIN"/>
    <property type="match status" value="1"/>
</dbReference>
<sequence length="385" mass="37764">MSSDFAELAGVCDRVLVVRDGVVVDEVRGDNLDEERLTALAAATDQTAAEVAAAPTAPAAASDAGARSRRAARTRQAAVGLAMLVVVALLVARTPGFLLSSGFWDVLRQAGTPALLATALAVALGAGAFDLSVGAVASLTATVSASVVAAGAPAVVALLVGVALGALVGVVNGGLTVLLRVPSFVATLGMLFLLVGVTLGVNGGLAVGAPAGSGFLLLGQGFVGPVPGIAVTVLVVVAVVTVLWRRTAPGLRLRAAGDDPAAARLRGVRTGAGTLSALTLSGTLSGLAGVLLASYAGGATARDASLDLLVSALAAAFLGSALTRTFLFDPATAALGSLFVTAVAAGLIANGLSDEWLGGVQGVVLLLAVVVSVARRRAVGQVVIF</sequence>
<evidence type="ECO:0000256" key="2">
    <source>
        <dbReference type="ARBA" id="ARBA00022475"/>
    </source>
</evidence>
<keyword evidence="2" id="KW-1003">Cell membrane</keyword>
<feature type="transmembrane region" description="Helical" evidence="6">
    <location>
        <begin position="356"/>
        <end position="374"/>
    </location>
</feature>
<evidence type="ECO:0000313" key="7">
    <source>
        <dbReference type="EMBL" id="GMA88992.1"/>
    </source>
</evidence>
<dbReference type="EMBL" id="BSUZ01000001">
    <property type="protein sequence ID" value="GMA88992.1"/>
    <property type="molecule type" value="Genomic_DNA"/>
</dbReference>
<evidence type="ECO:0008006" key="9">
    <source>
        <dbReference type="Google" id="ProtNLM"/>
    </source>
</evidence>
<evidence type="ECO:0000256" key="1">
    <source>
        <dbReference type="ARBA" id="ARBA00004651"/>
    </source>
</evidence>
<evidence type="ECO:0000256" key="3">
    <source>
        <dbReference type="ARBA" id="ARBA00022692"/>
    </source>
</evidence>
<feature type="transmembrane region" description="Helical" evidence="6">
    <location>
        <begin position="106"/>
        <end position="124"/>
    </location>
</feature>
<evidence type="ECO:0000313" key="8">
    <source>
        <dbReference type="Proteomes" id="UP001157017"/>
    </source>
</evidence>
<feature type="transmembrane region" description="Helical" evidence="6">
    <location>
        <begin position="274"/>
        <end position="296"/>
    </location>
</feature>
<protein>
    <recommendedName>
        <fullName evidence="9">ABC transporter permease</fullName>
    </recommendedName>
</protein>
<keyword evidence="5 6" id="KW-0472">Membrane</keyword>
<feature type="transmembrane region" description="Helical" evidence="6">
    <location>
        <begin position="77"/>
        <end position="94"/>
    </location>
</feature>
<proteinExistence type="predicted"/>
<evidence type="ECO:0000256" key="6">
    <source>
        <dbReference type="SAM" id="Phobius"/>
    </source>
</evidence>
<keyword evidence="8" id="KW-1185">Reference proteome</keyword>
<dbReference type="Pfam" id="PF02653">
    <property type="entry name" value="BPD_transp_2"/>
    <property type="match status" value="1"/>
</dbReference>
<dbReference type="InterPro" id="IPR001851">
    <property type="entry name" value="ABC_transp_permease"/>
</dbReference>
<comment type="subcellular location">
    <subcellularLocation>
        <location evidence="1">Cell membrane</location>
        <topology evidence="1">Multi-pass membrane protein</topology>
    </subcellularLocation>
</comment>
<keyword evidence="3 6" id="KW-0812">Transmembrane</keyword>
<dbReference type="CDD" id="cd06579">
    <property type="entry name" value="TM_PBP1_transp_AraH_like"/>
    <property type="match status" value="1"/>
</dbReference>
<evidence type="ECO:0000256" key="5">
    <source>
        <dbReference type="ARBA" id="ARBA00023136"/>
    </source>
</evidence>
<accession>A0ABQ6JL46</accession>
<dbReference type="Proteomes" id="UP001157017">
    <property type="component" value="Unassembled WGS sequence"/>
</dbReference>
<feature type="transmembrane region" description="Helical" evidence="6">
    <location>
        <begin position="191"/>
        <end position="216"/>
    </location>
</feature>